<accession>A0A328PJW5</accession>
<dbReference type="EMBL" id="QKVO01000025">
    <property type="protein sequence ID" value="RAO94774.1"/>
    <property type="molecule type" value="Genomic_DNA"/>
</dbReference>
<evidence type="ECO:0000313" key="1">
    <source>
        <dbReference type="EMBL" id="RAO94774.1"/>
    </source>
</evidence>
<gene>
    <name evidence="1" type="ORF">DNK47_03240</name>
</gene>
<organism evidence="1 2">
    <name type="scientific">Mycoplasma wenyonii</name>
    <dbReference type="NCBI Taxonomy" id="65123"/>
    <lineage>
        <taxon>Bacteria</taxon>
        <taxon>Bacillati</taxon>
        <taxon>Mycoplasmatota</taxon>
        <taxon>Mollicutes</taxon>
        <taxon>Mycoplasmataceae</taxon>
        <taxon>Mycoplasma</taxon>
    </lineage>
</organism>
<proteinExistence type="predicted"/>
<dbReference type="AlphaFoldDB" id="A0A328PJW5"/>
<reference evidence="2" key="1">
    <citation type="submission" date="2018-06" db="EMBL/GenBank/DDBJ databases">
        <authorList>
            <person name="Martinez Ocampo F."/>
            <person name="Quiroz Castaneda R.E."/>
            <person name="Rojas Lopez X."/>
        </authorList>
    </citation>
    <scope>NUCLEOTIDE SEQUENCE [LARGE SCALE GENOMIC DNA]</scope>
    <source>
        <strain evidence="2">INIFAP02</strain>
    </source>
</reference>
<comment type="caution">
    <text evidence="1">The sequence shown here is derived from an EMBL/GenBank/DDBJ whole genome shotgun (WGS) entry which is preliminary data.</text>
</comment>
<dbReference type="Proteomes" id="UP000249762">
    <property type="component" value="Unassembled WGS sequence"/>
</dbReference>
<evidence type="ECO:0000313" key="2">
    <source>
        <dbReference type="Proteomes" id="UP000249762"/>
    </source>
</evidence>
<dbReference type="OrthoDB" id="403391at2"/>
<name>A0A328PJW5_9MOLU</name>
<dbReference type="RefSeq" id="WP_112665913.1">
    <property type="nucleotide sequence ID" value="NZ_QKVO01000025.1"/>
</dbReference>
<keyword evidence="2" id="KW-1185">Reference proteome</keyword>
<protein>
    <submittedName>
        <fullName evidence="1">Uncharacterized protein</fullName>
    </submittedName>
</protein>
<sequence>MAVTALLGKIALVAIAGGAVGSAVAFSAVRTLNAPPSSQKVKLESKEDYRKHCLLVTSDGDRKVILLACPRDFNSDKTDFYLYKKEGSSFDEVESWKFQSSHQLIVKTIKDSRQETISLAQNKNFEQLNDQKLKNICTIDWSNKDSVSSKQITCNSWTTRLNSLEIEDPERE</sequence>